<feature type="compositionally biased region" description="Polar residues" evidence="1">
    <location>
        <begin position="34"/>
        <end position="66"/>
    </location>
</feature>
<feature type="region of interest" description="Disordered" evidence="1">
    <location>
        <begin position="1"/>
        <end position="74"/>
    </location>
</feature>
<dbReference type="AlphaFoldDB" id="Q10IE6"/>
<gene>
    <name evidence="2" type="ORF">OSJNBa0053G10.15</name>
</gene>
<dbReference type="EMBL" id="AC091233">
    <property type="protein sequence ID" value="AAP44590.1"/>
    <property type="molecule type" value="Genomic_DNA"/>
</dbReference>
<evidence type="ECO:0000256" key="1">
    <source>
        <dbReference type="SAM" id="MobiDB-lite"/>
    </source>
</evidence>
<reference evidence="3" key="1">
    <citation type="journal article" date="2005" name="Nature">
        <title>The map-based sequence of the rice genome.</title>
        <authorList>
            <consortium name="International rice genome sequencing project (IRGSP)"/>
            <person name="Matsumoto T."/>
            <person name="Wu J."/>
            <person name="Kanamori H."/>
            <person name="Katayose Y."/>
            <person name="Fujisawa M."/>
            <person name="Namiki N."/>
            <person name="Mizuno H."/>
            <person name="Yamamoto K."/>
            <person name="Antonio B.A."/>
            <person name="Baba T."/>
            <person name="Sakata K."/>
            <person name="Nagamura Y."/>
            <person name="Aoki H."/>
            <person name="Arikawa K."/>
            <person name="Arita K."/>
            <person name="Bito T."/>
            <person name="Chiden Y."/>
            <person name="Fujitsuka N."/>
            <person name="Fukunaka R."/>
            <person name="Hamada M."/>
            <person name="Harada C."/>
            <person name="Hayashi A."/>
            <person name="Hijishita S."/>
            <person name="Honda M."/>
            <person name="Hosokawa S."/>
            <person name="Ichikawa Y."/>
            <person name="Idonuma A."/>
            <person name="Iijima M."/>
            <person name="Ikeda M."/>
            <person name="Ikeno M."/>
            <person name="Ito K."/>
            <person name="Ito S."/>
            <person name="Ito T."/>
            <person name="Ito Y."/>
            <person name="Ito Y."/>
            <person name="Iwabuchi A."/>
            <person name="Kamiya K."/>
            <person name="Karasawa W."/>
            <person name="Kurita K."/>
            <person name="Katagiri S."/>
            <person name="Kikuta A."/>
            <person name="Kobayashi H."/>
            <person name="Kobayashi N."/>
            <person name="Machita K."/>
            <person name="Maehara T."/>
            <person name="Masukawa M."/>
            <person name="Mizubayashi T."/>
            <person name="Mukai Y."/>
            <person name="Nagasaki H."/>
            <person name="Nagata Y."/>
            <person name="Naito S."/>
            <person name="Nakashima M."/>
            <person name="Nakama Y."/>
            <person name="Nakamichi Y."/>
            <person name="Nakamura M."/>
            <person name="Meguro A."/>
            <person name="Negishi M."/>
            <person name="Ohta I."/>
            <person name="Ohta T."/>
            <person name="Okamoto M."/>
            <person name="Ono N."/>
            <person name="Saji S."/>
            <person name="Sakaguchi M."/>
            <person name="Sakai K."/>
            <person name="Shibata M."/>
            <person name="Shimokawa T."/>
            <person name="Song J."/>
            <person name="Takazaki Y."/>
            <person name="Terasawa K."/>
            <person name="Tsugane M."/>
            <person name="Tsuji K."/>
            <person name="Ueda S."/>
            <person name="Waki K."/>
            <person name="Yamagata H."/>
            <person name="Yamamoto M."/>
            <person name="Yamamoto S."/>
            <person name="Yamane H."/>
            <person name="Yoshiki S."/>
            <person name="Yoshihara R."/>
            <person name="Yukawa K."/>
            <person name="Zhong H."/>
            <person name="Yano M."/>
            <person name="Yuan Q."/>
            <person name="Ouyang S."/>
            <person name="Liu J."/>
            <person name="Jones K.M."/>
            <person name="Gansberger K."/>
            <person name="Moffat K."/>
            <person name="Hill J."/>
            <person name="Bera J."/>
            <person name="Fadrosh D."/>
            <person name="Jin S."/>
            <person name="Johri S."/>
            <person name="Kim M."/>
            <person name="Overton L."/>
            <person name="Reardon M."/>
            <person name="Tsitrin T."/>
            <person name="Vuong H."/>
            <person name="Weaver B."/>
            <person name="Ciecko A."/>
            <person name="Tallon L."/>
            <person name="Jackson J."/>
            <person name="Pai G."/>
            <person name="Aken S.V."/>
            <person name="Utterback T."/>
            <person name="Reidmuller S."/>
            <person name="Feldblyum T."/>
            <person name="Hsiao J."/>
            <person name="Zismann V."/>
            <person name="Iobst S."/>
            <person name="de Vazeille A.R."/>
            <person name="Buell C.R."/>
            <person name="Ying K."/>
            <person name="Li Y."/>
            <person name="Lu T."/>
            <person name="Huang Y."/>
            <person name="Zhao Q."/>
            <person name="Feng Q."/>
            <person name="Zhang L."/>
            <person name="Zhu J."/>
            <person name="Weng Q."/>
            <person name="Mu J."/>
            <person name="Lu Y."/>
            <person name="Fan D."/>
            <person name="Liu Y."/>
            <person name="Guan J."/>
            <person name="Zhang Y."/>
            <person name="Yu S."/>
            <person name="Liu X."/>
            <person name="Zhang Y."/>
            <person name="Hong G."/>
            <person name="Han B."/>
            <person name="Choisne N."/>
            <person name="Demange N."/>
            <person name="Orjeda G."/>
            <person name="Samain S."/>
            <person name="Cattolico L."/>
            <person name="Pelletier E."/>
            <person name="Couloux A."/>
            <person name="Segurens B."/>
            <person name="Wincker P."/>
            <person name="D'Hont A."/>
            <person name="Scarpelli C."/>
            <person name="Weissenbach J."/>
            <person name="Salanoubat M."/>
            <person name="Quetier F."/>
            <person name="Yu Y."/>
            <person name="Kim H.R."/>
            <person name="Rambo T."/>
            <person name="Currie J."/>
            <person name="Collura K."/>
            <person name="Luo M."/>
            <person name="Yang T."/>
            <person name="Ammiraju J.S.S."/>
            <person name="Engler F."/>
            <person name="Soderlund C."/>
            <person name="Wing R.A."/>
            <person name="Palmer L.E."/>
            <person name="de la Bastide M."/>
            <person name="Spiegel L."/>
            <person name="Nascimento L."/>
            <person name="Zutavern T."/>
            <person name="O'Shaughnessy A."/>
            <person name="Dike S."/>
            <person name="Dedhia N."/>
            <person name="Preston R."/>
            <person name="Balija V."/>
            <person name="McCombie W.R."/>
            <person name="Chow T."/>
            <person name="Chen H."/>
            <person name="Chung M."/>
            <person name="Chen C."/>
            <person name="Shaw J."/>
            <person name="Wu H."/>
            <person name="Hsiao K."/>
            <person name="Chao Y."/>
            <person name="Chu M."/>
            <person name="Cheng C."/>
            <person name="Hour A."/>
            <person name="Lee P."/>
            <person name="Lin S."/>
            <person name="Lin Y."/>
            <person name="Liou J."/>
            <person name="Liu S."/>
            <person name="Hsing Y."/>
            <person name="Raghuvanshi S."/>
            <person name="Mohanty A."/>
            <person name="Bharti A.K."/>
            <person name="Gaur A."/>
            <person name="Gupta V."/>
            <person name="Kumar D."/>
            <person name="Ravi V."/>
            <person name="Vij S."/>
            <person name="Kapur A."/>
            <person name="Khurana P."/>
            <person name="Khurana P."/>
            <person name="Khurana J.P."/>
            <person name="Tyagi A.K."/>
            <person name="Gaikwad K."/>
            <person name="Singh A."/>
            <person name="Dalal V."/>
            <person name="Srivastava S."/>
            <person name="Dixit A."/>
            <person name="Pal A.K."/>
            <person name="Ghazi I.A."/>
            <person name="Yadav M."/>
            <person name="Pandit A."/>
            <person name="Bhargava A."/>
            <person name="Sureshbabu K."/>
            <person name="Batra K."/>
            <person name="Sharma T.R."/>
            <person name="Mohapatra T."/>
            <person name="Singh N.K."/>
            <person name="Messing J."/>
            <person name="Nelson A.B."/>
            <person name="Fuks G."/>
            <person name="Kavchok S."/>
            <person name="Keizer G."/>
            <person name="Linton E."/>
            <person name="Llaca V."/>
            <person name="Song R."/>
            <person name="Tanyolac B."/>
            <person name="Young S."/>
            <person name="Ho-Il K."/>
            <person name="Hahn J.H."/>
            <person name="Sangsakoo G."/>
            <person name="Vanavichit A."/>
            <person name="de Mattos Luiz.A.T."/>
            <person name="Zimmer P.D."/>
            <person name="Malone G."/>
            <person name="Dellagostin O."/>
            <person name="de Oliveira A.C."/>
            <person name="Bevan M."/>
            <person name="Bancroft I."/>
            <person name="Minx P."/>
            <person name="Cordum H."/>
            <person name="Wilson R."/>
            <person name="Cheng Z."/>
            <person name="Jin W."/>
            <person name="Jiang J."/>
            <person name="Leong S.A."/>
            <person name="Iwama H."/>
            <person name="Gojobori T."/>
            <person name="Itoh T."/>
            <person name="Niimura Y."/>
            <person name="Fujii Y."/>
            <person name="Habara T."/>
            <person name="Sakai H."/>
            <person name="Sato Y."/>
            <person name="Wilson G."/>
            <person name="Kumar K."/>
            <person name="McCouch S."/>
            <person name="Juretic N."/>
            <person name="Hoen D."/>
            <person name="Wright S."/>
            <person name="Bruskiewich R."/>
            <person name="Bureau T."/>
            <person name="Miyao A."/>
            <person name="Hirochika H."/>
            <person name="Nishikawa T."/>
            <person name="Kadowaki K."/>
            <person name="Sugiura M."/>
            <person name="Burr B."/>
            <person name="Sasaki T."/>
        </authorList>
    </citation>
    <scope>NUCLEOTIDE SEQUENCE [LARGE SCALE GENOMIC DNA]</scope>
    <source>
        <strain evidence="3">cv. Nipponbare</strain>
    </source>
</reference>
<feature type="compositionally biased region" description="Low complexity" evidence="1">
    <location>
        <begin position="16"/>
        <end position="32"/>
    </location>
</feature>
<accession>Q10IE6</accession>
<name>Q10IE6_ORYSJ</name>
<evidence type="ECO:0000313" key="3">
    <source>
        <dbReference type="Proteomes" id="UP000000763"/>
    </source>
</evidence>
<proteinExistence type="predicted"/>
<reference evidence="3" key="2">
    <citation type="journal article" date="2008" name="Nucleic Acids Res.">
        <title>The rice annotation project database (RAP-DB): 2008 update.</title>
        <authorList>
            <consortium name="The rice annotation project (RAP)"/>
        </authorList>
    </citation>
    <scope>GENOME REANNOTATION</scope>
    <source>
        <strain evidence="3">cv. Nipponbare</strain>
    </source>
</reference>
<dbReference type="Proteomes" id="UP000000763">
    <property type="component" value="Chromosome 3"/>
</dbReference>
<organism evidence="2 3">
    <name type="scientific">Oryza sativa subsp. japonica</name>
    <name type="common">Rice</name>
    <dbReference type="NCBI Taxonomy" id="39947"/>
    <lineage>
        <taxon>Eukaryota</taxon>
        <taxon>Viridiplantae</taxon>
        <taxon>Streptophyta</taxon>
        <taxon>Embryophyta</taxon>
        <taxon>Tracheophyta</taxon>
        <taxon>Spermatophyta</taxon>
        <taxon>Magnoliopsida</taxon>
        <taxon>Liliopsida</taxon>
        <taxon>Poales</taxon>
        <taxon>Poaceae</taxon>
        <taxon>BOP clade</taxon>
        <taxon>Oryzoideae</taxon>
        <taxon>Oryzeae</taxon>
        <taxon>Oryzinae</taxon>
        <taxon>Oryza</taxon>
        <taxon>Oryza sativa</taxon>
    </lineage>
</organism>
<evidence type="ECO:0000313" key="2">
    <source>
        <dbReference type="EMBL" id="AAP44590.1"/>
    </source>
</evidence>
<protein>
    <submittedName>
        <fullName evidence="2">Uncharacterized protein</fullName>
    </submittedName>
</protein>
<sequence>MDVSDVETATAESKAADATTMSPPTSTSSDASRNQDQSESQFVFQEQAPATSDSTPPSFQQTSTAKSPPIPEATSATYSGYGLQVFKVRALCKSEEGWLFFKDSSSIVPSQAKCMTTPVRGSYAGPRSLDGILRDTGEARSTAQLREAASGTVAVQTKD</sequence>